<protein>
    <submittedName>
        <fullName evidence="2">Putative tail tape measure protein</fullName>
    </submittedName>
</protein>
<dbReference type="NCBIfam" id="TIGR01541">
    <property type="entry name" value="tape_meas_lam_C"/>
    <property type="match status" value="1"/>
</dbReference>
<reference evidence="2" key="1">
    <citation type="submission" date="2020-03" db="EMBL/GenBank/DDBJ databases">
        <title>The deep terrestrial virosphere.</title>
        <authorList>
            <person name="Holmfeldt K."/>
            <person name="Nilsson E."/>
            <person name="Simone D."/>
            <person name="Lopez-Fernandez M."/>
            <person name="Wu X."/>
            <person name="de Brujin I."/>
            <person name="Lundin D."/>
            <person name="Andersson A."/>
            <person name="Bertilsson S."/>
            <person name="Dopson M."/>
        </authorList>
    </citation>
    <scope>NUCLEOTIDE SEQUENCE</scope>
    <source>
        <strain evidence="2">MM171A00110</strain>
    </source>
</reference>
<dbReference type="InterPro" id="IPR006431">
    <property type="entry name" value="Phage_tape_meas_C"/>
</dbReference>
<organism evidence="2">
    <name type="scientific">viral metagenome</name>
    <dbReference type="NCBI Taxonomy" id="1070528"/>
    <lineage>
        <taxon>unclassified sequences</taxon>
        <taxon>metagenomes</taxon>
        <taxon>organismal metagenomes</taxon>
    </lineage>
</organism>
<gene>
    <name evidence="2" type="ORF">MM171A00110_0047</name>
</gene>
<name>A0A6M3M1F5_9ZZZZ</name>
<evidence type="ECO:0000313" key="2">
    <source>
        <dbReference type="EMBL" id="QJB01387.1"/>
    </source>
</evidence>
<dbReference type="AlphaFoldDB" id="A0A6M3M1F5"/>
<dbReference type="EMBL" id="MT143708">
    <property type="protein sequence ID" value="QJB01387.1"/>
    <property type="molecule type" value="Genomic_DNA"/>
</dbReference>
<accession>A0A6M3M1F5</accession>
<sequence length="854" mass="89144">MAGKSLGTLTLDLVAKIGAFTGPLDKASQEAKKRNAEIAKSFDNLAKGVGVAIGSIPAVLTALVVHSASVAKEISNQAALAGLGTTEFQKYAAAAKTVGVEQDKLSDIFKDTNDKMGDFASTGGGELKDFFENIAPKVGLTAESFKKLNSKDALALYVTSLEKANVSQQEMTFYMEAIANDSTALVPLLRNGGKAFDELGKAALDAGIVMDETTIAAAKQFGIELQGLGQYITSAQTMLAAEFLPVLAQFSKDINQSAKDAGGLSGVVGDLGEKLVTTTAFFVNAGDGVVRVFDIVANTLVGMFATAVGHTNNLVAQANSALGTLSFGETSKEFKATAAEYANDARIQFSIAAQAADSINESLTQPLAGDKFKEYVANAKKAASEISSTTLSVTPGKGSGVDPKAIERAKKAAQDAATAAKKISDTFKSTETDLERQIALINTSTDAQKKATEIDKIRFEVASGKLVGINAIQQQRLEGLAAELDALQKIKLANEDAAKLTTFGDTLKDSNQTVKQSFELELAGAGSGDKLKERLQADLAIQQDYNEQAADLQKQLNGGDITQELYEKETEMLGEALAERMILQQDYYNQQDEAQNNWLDGVSSAWESYRDTAIDYQQQAADATSSFLEGTSSAISDNLQAMVLENQSFGDSVANVAASMAKSIIAALADMAAQWLVYQAVQLIVGKTTQASAATTLAANATAMSLQAGLAAFASTAAIPIVGPFAAPGAMAAALAITGPLAGAVGAAALAGMAHDGIDAVPETGTWLLQKGERVTTAETSSKLDKTLNDVQNRQASGGGVVVNLHEDASKAGQVQTSTNNGQTSVDAWVSNIMNDGEVHEVMAQKYGLSTVGS</sequence>
<feature type="domain" description="Bacteriophage tail tape measure C-terminal" evidence="1">
    <location>
        <begin position="597"/>
        <end position="682"/>
    </location>
</feature>
<dbReference type="Pfam" id="PF09718">
    <property type="entry name" value="Tape_meas_lam_C"/>
    <property type="match status" value="1"/>
</dbReference>
<evidence type="ECO:0000259" key="1">
    <source>
        <dbReference type="Pfam" id="PF09718"/>
    </source>
</evidence>
<proteinExistence type="predicted"/>